<dbReference type="InterPro" id="IPR035427">
    <property type="entry name" value="Tim10-like_dom_sf"/>
</dbReference>
<name>A0A1R2BRJ0_9CILI</name>
<evidence type="ECO:0000256" key="1">
    <source>
        <dbReference type="RuleBase" id="RU367043"/>
    </source>
</evidence>
<keyword evidence="1" id="KW-1015">Disulfide bond</keyword>
<dbReference type="GO" id="GO:0015031">
    <property type="term" value="P:protein transport"/>
    <property type="evidence" value="ECO:0007669"/>
    <property type="project" value="UniProtKB-KW"/>
</dbReference>
<dbReference type="SUPFAM" id="SSF144122">
    <property type="entry name" value="Tim10-like"/>
    <property type="match status" value="1"/>
</dbReference>
<protein>
    <recommendedName>
        <fullName evidence="1">Mitochondrial import inner membrane translocase subunit</fullName>
    </recommendedName>
</protein>
<evidence type="ECO:0000259" key="2">
    <source>
        <dbReference type="Pfam" id="PF02953"/>
    </source>
</evidence>
<dbReference type="Proteomes" id="UP000187209">
    <property type="component" value="Unassembled WGS sequence"/>
</dbReference>
<evidence type="ECO:0000313" key="3">
    <source>
        <dbReference type="EMBL" id="OMJ79356.1"/>
    </source>
</evidence>
<accession>A0A1R2BRJ0</accession>
<keyword evidence="1" id="KW-0653">Protein transport</keyword>
<keyword evidence="1" id="KW-0143">Chaperone</keyword>
<comment type="caution">
    <text evidence="3">The sequence shown here is derived from an EMBL/GenBank/DDBJ whole genome shotgun (WGS) entry which is preliminary data.</text>
</comment>
<dbReference type="AlphaFoldDB" id="A0A1R2BRJ0"/>
<organism evidence="3 4">
    <name type="scientific">Stentor coeruleus</name>
    <dbReference type="NCBI Taxonomy" id="5963"/>
    <lineage>
        <taxon>Eukaryota</taxon>
        <taxon>Sar</taxon>
        <taxon>Alveolata</taxon>
        <taxon>Ciliophora</taxon>
        <taxon>Postciliodesmatophora</taxon>
        <taxon>Heterotrichea</taxon>
        <taxon>Heterotrichida</taxon>
        <taxon>Stentoridae</taxon>
        <taxon>Stentor</taxon>
    </lineage>
</organism>
<dbReference type="InterPro" id="IPR004217">
    <property type="entry name" value="Tim10-like"/>
</dbReference>
<dbReference type="Pfam" id="PF02953">
    <property type="entry name" value="zf-Tim10_DDP"/>
    <property type="match status" value="1"/>
</dbReference>
<sequence length="75" mass="8719">MEDYRLLGNEDQMNSSLIFITNLERTCKKICENPSESHLDDIQKVCLKNCIGKYYHANDILAEIFHIDRNPTSKS</sequence>
<keyword evidence="1" id="KW-0496">Mitochondrion</keyword>
<comment type="domain">
    <text evidence="1">The twin CX3C motif contains 4 conserved Cys residues that form 2 disulfide bonds in the mitochondrial intermembrane space.</text>
</comment>
<keyword evidence="4" id="KW-1185">Reference proteome</keyword>
<dbReference type="EMBL" id="MPUH01000475">
    <property type="protein sequence ID" value="OMJ79356.1"/>
    <property type="molecule type" value="Genomic_DNA"/>
</dbReference>
<reference evidence="3 4" key="1">
    <citation type="submission" date="2016-11" db="EMBL/GenBank/DDBJ databases">
        <title>The macronuclear genome of Stentor coeruleus: a giant cell with tiny introns.</title>
        <authorList>
            <person name="Slabodnick M."/>
            <person name="Ruby J.G."/>
            <person name="Reiff S.B."/>
            <person name="Swart E.C."/>
            <person name="Gosai S."/>
            <person name="Prabakaran S."/>
            <person name="Witkowska E."/>
            <person name="Larue G.E."/>
            <person name="Fisher S."/>
            <person name="Freeman R.M."/>
            <person name="Gunawardena J."/>
            <person name="Chu W."/>
            <person name="Stover N.A."/>
            <person name="Gregory B.D."/>
            <person name="Nowacki M."/>
            <person name="Derisi J."/>
            <person name="Roy S.W."/>
            <person name="Marshall W.F."/>
            <person name="Sood P."/>
        </authorList>
    </citation>
    <scope>NUCLEOTIDE SEQUENCE [LARGE SCALE GENOMIC DNA]</scope>
    <source>
        <strain evidence="3">WM001</strain>
    </source>
</reference>
<evidence type="ECO:0000313" key="4">
    <source>
        <dbReference type="Proteomes" id="UP000187209"/>
    </source>
</evidence>
<feature type="domain" description="Tim10-like" evidence="2">
    <location>
        <begin position="8"/>
        <end position="63"/>
    </location>
</feature>
<dbReference type="GO" id="GO:0005743">
    <property type="term" value="C:mitochondrial inner membrane"/>
    <property type="evidence" value="ECO:0007669"/>
    <property type="project" value="UniProtKB-SubCell"/>
</dbReference>
<comment type="similarity">
    <text evidence="1">Belongs to the small Tim family.</text>
</comment>
<keyword evidence="1" id="KW-0999">Mitochondrion inner membrane</keyword>
<comment type="subcellular location">
    <subcellularLocation>
        <location evidence="1">Mitochondrion inner membrane</location>
        <topology evidence="1">Peripheral membrane protein</topology>
        <orientation evidence="1">Intermembrane side</orientation>
    </subcellularLocation>
</comment>
<comment type="function">
    <text evidence="1">Mitochondrial intermembrane chaperone that participates in the import and insertion of some multi-pass transmembrane proteins into the mitochondrial inner membrane. Also required for the transfer of beta-barrel precursors from the TOM complex to the sorting and assembly machinery (SAM complex) of the outer membrane. Acts as a chaperone-like protein that protects the hydrophobic precursors from aggregation and guide them through the mitochondrial intermembrane space.</text>
</comment>
<keyword evidence="1" id="KW-0813">Transport</keyword>
<keyword evidence="1" id="KW-0472">Membrane</keyword>
<gene>
    <name evidence="3" type="ORF">SteCoe_20649</name>
</gene>
<proteinExistence type="inferred from homology"/>
<keyword evidence="1" id="KW-0811">Translocation</keyword>
<dbReference type="Gene3D" id="1.10.287.810">
    <property type="entry name" value="Mitochondrial import inner membrane translocase subunit tim13 like domains"/>
    <property type="match status" value="1"/>
</dbReference>
<comment type="subunit">
    <text evidence="1">Heterohexamer.</text>
</comment>